<dbReference type="InterPro" id="IPR036514">
    <property type="entry name" value="SGNH_hydro_sf"/>
</dbReference>
<dbReference type="EMBL" id="JAWPEI010000012">
    <property type="protein sequence ID" value="KAK4708527.1"/>
    <property type="molecule type" value="Genomic_DNA"/>
</dbReference>
<evidence type="ECO:0000256" key="2">
    <source>
        <dbReference type="ARBA" id="ARBA00022729"/>
    </source>
</evidence>
<dbReference type="AlphaFoldDB" id="A0AAV9K5L0"/>
<evidence type="ECO:0008006" key="5">
    <source>
        <dbReference type="Google" id="ProtNLM"/>
    </source>
</evidence>
<keyword evidence="2" id="KW-0732">Signal</keyword>
<name>A0AAV9K5L0_9SOLN</name>
<dbReference type="GO" id="GO:0016298">
    <property type="term" value="F:lipase activity"/>
    <property type="evidence" value="ECO:0007669"/>
    <property type="project" value="TreeGrafter"/>
</dbReference>
<accession>A0AAV9K5L0</accession>
<organism evidence="3 4">
    <name type="scientific">Solanum pinnatisectum</name>
    <name type="common">tansyleaf nightshade</name>
    <dbReference type="NCBI Taxonomy" id="50273"/>
    <lineage>
        <taxon>Eukaryota</taxon>
        <taxon>Viridiplantae</taxon>
        <taxon>Streptophyta</taxon>
        <taxon>Embryophyta</taxon>
        <taxon>Tracheophyta</taxon>
        <taxon>Spermatophyta</taxon>
        <taxon>Magnoliopsida</taxon>
        <taxon>eudicotyledons</taxon>
        <taxon>Gunneridae</taxon>
        <taxon>Pentapetalae</taxon>
        <taxon>asterids</taxon>
        <taxon>lamiids</taxon>
        <taxon>Solanales</taxon>
        <taxon>Solanaceae</taxon>
        <taxon>Solanoideae</taxon>
        <taxon>Solaneae</taxon>
        <taxon>Solanum</taxon>
    </lineage>
</organism>
<proteinExistence type="inferred from homology"/>
<dbReference type="Proteomes" id="UP001311915">
    <property type="component" value="Unassembled WGS sequence"/>
</dbReference>
<reference evidence="3 4" key="1">
    <citation type="submission" date="2023-10" db="EMBL/GenBank/DDBJ databases">
        <title>Genome-Wide Identification Analysis in wild type Solanum Pinnatisectum Reveals Some Genes Defensing Phytophthora Infestans.</title>
        <authorList>
            <person name="Sun C."/>
        </authorList>
    </citation>
    <scope>NUCLEOTIDE SEQUENCE [LARGE SCALE GENOMIC DNA]</scope>
    <source>
        <strain evidence="3">LQN</strain>
        <tissue evidence="3">Leaf</tissue>
    </source>
</reference>
<evidence type="ECO:0000313" key="4">
    <source>
        <dbReference type="Proteomes" id="UP001311915"/>
    </source>
</evidence>
<evidence type="ECO:0000256" key="1">
    <source>
        <dbReference type="ARBA" id="ARBA00008668"/>
    </source>
</evidence>
<protein>
    <recommendedName>
        <fullName evidence="5">Zinc finger protein</fullName>
    </recommendedName>
</protein>
<sequence>MVKRSSSLLPVDLVMVASYPILLVMILKKMDIFILLLLLDLQTQLTHFNELVELLVNKSGSQQSQQLLTDAVYMFSTGSNDYAFPYLTNPKKLPFPKEQFSEMVLGNFTAILQAIYNKGGRKFIIFTLPPEGCSPGGRAFNAQIGGKSGECMQELSGLLEMHCNALPKRLTQLQQNFKGFNFTLFDLYKLFTQRIDNPSKYGFNVSIEACCGTGAFKGINSCGGKRQLKEYELCKNVTDYVFFDASHPTEEANQQFAQLLWNGTTDVIAAHNLKSFFQL</sequence>
<evidence type="ECO:0000313" key="3">
    <source>
        <dbReference type="EMBL" id="KAK4708527.1"/>
    </source>
</evidence>
<dbReference type="SUPFAM" id="SSF52266">
    <property type="entry name" value="SGNH hydrolase"/>
    <property type="match status" value="1"/>
</dbReference>
<dbReference type="InterPro" id="IPR044552">
    <property type="entry name" value="GLIP1-5/GLL25"/>
</dbReference>
<dbReference type="InterPro" id="IPR001087">
    <property type="entry name" value="GDSL"/>
</dbReference>
<comment type="caution">
    <text evidence="3">The sequence shown here is derived from an EMBL/GenBank/DDBJ whole genome shotgun (WGS) entry which is preliminary data.</text>
</comment>
<dbReference type="PANTHER" id="PTHR45966:SF20">
    <property type="entry name" value="GDSL ESTERASE_LIPASE 5-LIKE"/>
    <property type="match status" value="1"/>
</dbReference>
<dbReference type="Gene3D" id="3.40.50.1110">
    <property type="entry name" value="SGNH hydrolase"/>
    <property type="match status" value="1"/>
</dbReference>
<comment type="similarity">
    <text evidence="1">Belongs to the 'GDSL' lipolytic enzyme family.</text>
</comment>
<dbReference type="PANTHER" id="PTHR45966">
    <property type="entry name" value="GDSL-LIKE LIPASE/ACYLHYDROLASE"/>
    <property type="match status" value="1"/>
</dbReference>
<gene>
    <name evidence="3" type="ORF">R3W88_029452</name>
</gene>
<keyword evidence="4" id="KW-1185">Reference proteome</keyword>
<dbReference type="Pfam" id="PF00657">
    <property type="entry name" value="Lipase_GDSL"/>
    <property type="match status" value="1"/>
</dbReference>